<organism evidence="1">
    <name type="scientific">Rhizophora mucronata</name>
    <name type="common">Asiatic mangrove</name>
    <dbReference type="NCBI Taxonomy" id="61149"/>
    <lineage>
        <taxon>Eukaryota</taxon>
        <taxon>Viridiplantae</taxon>
        <taxon>Streptophyta</taxon>
        <taxon>Embryophyta</taxon>
        <taxon>Tracheophyta</taxon>
        <taxon>Spermatophyta</taxon>
        <taxon>Magnoliopsida</taxon>
        <taxon>eudicotyledons</taxon>
        <taxon>Gunneridae</taxon>
        <taxon>Pentapetalae</taxon>
        <taxon>rosids</taxon>
        <taxon>fabids</taxon>
        <taxon>Malpighiales</taxon>
        <taxon>Rhizophoraceae</taxon>
        <taxon>Rhizophora</taxon>
    </lineage>
</organism>
<sequence>MGEKFTRRSLLLEEIIKIFRQLDIQYRLFPLEMNVRCLPSVSSDRLPPGWTP</sequence>
<name>A0A2P2NQC6_RHIMU</name>
<proteinExistence type="predicted"/>
<reference evidence="1" key="1">
    <citation type="submission" date="2018-02" db="EMBL/GenBank/DDBJ databases">
        <title>Rhizophora mucronata_Transcriptome.</title>
        <authorList>
            <person name="Meera S.P."/>
            <person name="Sreeshan A."/>
            <person name="Augustine A."/>
        </authorList>
    </citation>
    <scope>NUCLEOTIDE SEQUENCE</scope>
    <source>
        <tissue evidence="1">Leaf</tissue>
    </source>
</reference>
<accession>A0A2P2NQC6</accession>
<dbReference type="EMBL" id="GGEC01064161">
    <property type="protein sequence ID" value="MBX44645.1"/>
    <property type="molecule type" value="Transcribed_RNA"/>
</dbReference>
<evidence type="ECO:0000313" key="1">
    <source>
        <dbReference type="EMBL" id="MBX44645.1"/>
    </source>
</evidence>
<protein>
    <submittedName>
        <fullName evidence="1">Uncharacterized protein</fullName>
    </submittedName>
</protein>
<dbReference type="AlphaFoldDB" id="A0A2P2NQC6"/>